<feature type="region of interest" description="Disordered" evidence="1">
    <location>
        <begin position="389"/>
        <end position="411"/>
    </location>
</feature>
<dbReference type="STRING" id="442562.Rumeso_03031"/>
<organism evidence="2 3">
    <name type="scientific">Rubellimicrobium mesophilum DSM 19309</name>
    <dbReference type="NCBI Taxonomy" id="442562"/>
    <lineage>
        <taxon>Bacteria</taxon>
        <taxon>Pseudomonadati</taxon>
        <taxon>Pseudomonadota</taxon>
        <taxon>Alphaproteobacteria</taxon>
        <taxon>Rhodobacterales</taxon>
        <taxon>Roseobacteraceae</taxon>
        <taxon>Rubellimicrobium</taxon>
    </lineage>
</organism>
<evidence type="ECO:0000313" key="3">
    <source>
        <dbReference type="Proteomes" id="UP000019666"/>
    </source>
</evidence>
<evidence type="ECO:0000256" key="1">
    <source>
        <dbReference type="SAM" id="MobiDB-lite"/>
    </source>
</evidence>
<sequence length="483" mass="52405">MFVRVGEHEGRIYLDLANTAWQAVEVDSTGWRIVDTPPVRFRRAPGMKPLPIPERGGSIETLRPFLNVQSEADFVLVVAWALACLRPKGPYPLLVLSGEQGSAKSTFSAILRALLDPNSAPLRALPREDRDLFIAATNGHVLAFDNLSGLSSWVSDTLCRLATGGGFAVRALYSDQEEVLFKAMRPVILNGIEDVVTRADLADRAIVLQLAAIPEDKRRPEAEIWAEFERARPLILGALLDGVVEGLRRLPTTRLPRLPRMADFALWASASETAFWPEGTVWAVYESNRQEAVESVIEADPVATAVRALMADRTEWVGTATDLLAELTRIAGERAAKAKTWPDGPRALSGRLKRAATFLRKVGIEIDHVKGKGKSPARLIHLATQATAGLTDSGAQRPSEPSEPSAPLTKLNGINGFEALTRRTVETASDANADDRRGPMPPTVRRKLLETQAADGSDGADANIPAASEPEEETAAGGWRMTL</sequence>
<proteinExistence type="predicted"/>
<name>A0A017HNL6_9RHOB</name>
<gene>
    <name evidence="2" type="ORF">Rumeso_03031</name>
</gene>
<protein>
    <recommendedName>
        <fullName evidence="4">ATP-binding protein</fullName>
    </recommendedName>
</protein>
<dbReference type="HOGENOM" id="CLU_025569_0_1_5"/>
<evidence type="ECO:0000313" key="2">
    <source>
        <dbReference type="EMBL" id="EYD75384.1"/>
    </source>
</evidence>
<feature type="region of interest" description="Disordered" evidence="1">
    <location>
        <begin position="451"/>
        <end position="483"/>
    </location>
</feature>
<dbReference type="InterPro" id="IPR027417">
    <property type="entry name" value="P-loop_NTPase"/>
</dbReference>
<dbReference type="EMBL" id="AOSK01000083">
    <property type="protein sequence ID" value="EYD75384.1"/>
    <property type="molecule type" value="Genomic_DNA"/>
</dbReference>
<dbReference type="AlphaFoldDB" id="A0A017HNL6"/>
<reference evidence="2 3" key="1">
    <citation type="submission" date="2013-02" db="EMBL/GenBank/DDBJ databases">
        <authorList>
            <person name="Fiebig A."/>
            <person name="Goeker M."/>
            <person name="Klenk H.-P.P."/>
        </authorList>
    </citation>
    <scope>NUCLEOTIDE SEQUENCE [LARGE SCALE GENOMIC DNA]</scope>
    <source>
        <strain evidence="2 3">DSM 19309</strain>
    </source>
</reference>
<dbReference type="Proteomes" id="UP000019666">
    <property type="component" value="Unassembled WGS sequence"/>
</dbReference>
<keyword evidence="3" id="KW-1185">Reference proteome</keyword>
<dbReference type="SUPFAM" id="SSF52540">
    <property type="entry name" value="P-loop containing nucleoside triphosphate hydrolases"/>
    <property type="match status" value="1"/>
</dbReference>
<comment type="caution">
    <text evidence="2">The sequence shown here is derived from an EMBL/GenBank/DDBJ whole genome shotgun (WGS) entry which is preliminary data.</text>
</comment>
<evidence type="ECO:0008006" key="4">
    <source>
        <dbReference type="Google" id="ProtNLM"/>
    </source>
</evidence>
<dbReference type="PATRIC" id="fig|442562.3.peg.2981"/>
<accession>A0A017HNL6</accession>